<keyword evidence="2" id="KW-0433">Leucine-rich repeat</keyword>
<keyword evidence="1" id="KW-0343">GTPase activation</keyword>
<dbReference type="PROSITE" id="PS51450">
    <property type="entry name" value="LRR"/>
    <property type="match status" value="1"/>
</dbReference>
<dbReference type="PANTHER" id="PTHR24113">
    <property type="entry name" value="RAN GTPASE-ACTIVATING PROTEIN 1"/>
    <property type="match status" value="1"/>
</dbReference>
<dbReference type="Proteomes" id="UP000291116">
    <property type="component" value="Unassembled WGS sequence"/>
</dbReference>
<dbReference type="SUPFAM" id="SSF52047">
    <property type="entry name" value="RNI-like"/>
    <property type="match status" value="1"/>
</dbReference>
<keyword evidence="7" id="KW-1185">Reference proteome</keyword>
<feature type="domain" description="CHAT" evidence="5">
    <location>
        <begin position="820"/>
        <end position="981"/>
    </location>
</feature>
<feature type="compositionally biased region" description="Acidic residues" evidence="4">
    <location>
        <begin position="732"/>
        <end position="748"/>
    </location>
</feature>
<sequence length="1700" mass="187886">MRDMSFRDVNRRTEVSKGVFLHGRELEEFCQQRGLCPLCAKTKVKRKKGVFGPKKWEPITALRNGVVVATESSSGNKGKGSKESKQKKKKNGFSKRGGRKSTSVEEPATIESNINIDVDIDEGDYLVYKGFCLREGCFTLEHARRLVESAGKIGWPMEKQARRNTHIGSFTTGKKEDPRPRSLSDGFRGVDGVKGILANKPLSAKSKSSSGSKHKSRSVGSPGASSVSTDSDNDNAETKVSSADRTIFPPPQDRIKFLSEQVSLEGAPDAFYRSKNNSVKSHNFYNGSDDGEDLGEESMGSGGKPRKTKRDIIDKTIRVLRGEFWPIGGSVIRTVDLTGVSLNYSEVTALAESLEASRNHTPVHLSSLILRNCNIDNDRLGILGTAFYEALWNPSVTPTASNGTSSASFVRNYVMRLKTLDLAENKIGNAGMDALCPYLEASCCGLEVLDLSRNHIETLGGVTIFDALRRNPHTKIETIDLSHNLLRKLDAENENDEDDSFFSSSTGFFGPSFGIHGFLAKNRTLRDLNLSGNRMRNRGIEALFGGLCIAGPHARLTSVSLGFNRIGDAGAQAIASCLATNRSLRSIELNDNNIHNDGGRALLWAMGNNTTLKEISGLWSNNIDRRFIIVSIRRLLLSASDGDENDNDDRRVNNDEDLTKYWEGQMNVESGYEEQEEEQEQGDNQIQNSYHCDVIIENSGRGDRSYEVTTGEEDIESKCVSSHSRNSRSVDMEENVSDLSEDKDDDEQDRVKKNGKNDELSSYEMLLAEDSNENDIMTADGMTETNQEMSVNTSFDRMIILNSAPLVYFDEETGLHKSIPLHDSGYEIEIIRKAVAVAMTKGSKIEVRDEIATPDQFEASISLGDSPLIHFSCHGREDALALENGLGLLEKFPLRNLEELVSNNTNGPLKVVFVSSCHAHTIGQALIEAGVPHVVCCQRDAQFRDAVAMEFVKCFYRNAAKQMALNEAFETAVEDVLSSELSKNLRNVAKRFSLLSSSLFFEPSAPIFFQQAAVIEDDNHDADQQQILKVPPLPDRFVGREIDMFAILESMQSNSCVEISGCEGCGKDSVVTAVVDYAMKRSEAFSIDQAYWIPTPAQVEVEPDSVYEDFSLCCGLIRNSSEDIWDTTNEELLDCLERLEIELEEASVVVVIDSRSFNTEVSQVSLQKLVLFIQTHAYAAKVLWISTERDDEGIEKSHIELGALDFRSTALLFGENCDYISGNKGIQARSADEFAELVDPPFELKANTNVPSLGVSQRMKEVYHRMGNGFPSQVIAVAEWMSRTDFTEVLKIASKPELVVKSLNELERELVRWTLYAEEAVRAKNYKRAVDLRAVVSDLEAMRRGYSSLADLKEMEQTMKSDLANAISNRQYDVANNLKKDLLKLKKKIMMERRVPSTRLLQTQAVFDLKAQVDSIIAETKSYDGAELLDEFSQEETSSSFEVNCDGRTCTFRVCGVATVRTDRKNDIGKNHPKPTRGIVCWSNEACDLDDPRSSFLLLDDVDGEKFRARAELLPVVNETRYGAVRCVIGKSVVVGTTSDCCAGEGPSVGGAAVILAVGPFLDAPVDSTASSSSSSSSPPPPPIDAMLEKDRYFLHFARVSIRSCYRSCVAKAQQADLEVLTVRPLGTVGKSGQIYEDLLRIGVQTLVEEAKFSSLLEVRLVGSNPRETAKLVGILQEMGYSSSEPKNGRADGLTQERLS</sequence>
<feature type="region of interest" description="Disordered" evidence="4">
    <location>
        <begin position="281"/>
        <end position="308"/>
    </location>
</feature>
<proteinExistence type="predicted"/>
<dbReference type="GO" id="GO:0005634">
    <property type="term" value="C:nucleus"/>
    <property type="evidence" value="ECO:0007669"/>
    <property type="project" value="TreeGrafter"/>
</dbReference>
<name>A0A448ZPA5_9STRA</name>
<feature type="region of interest" description="Disordered" evidence="4">
    <location>
        <begin position="697"/>
        <end position="763"/>
    </location>
</feature>
<dbReference type="InterPro" id="IPR032675">
    <property type="entry name" value="LRR_dom_sf"/>
</dbReference>
<evidence type="ECO:0000256" key="1">
    <source>
        <dbReference type="ARBA" id="ARBA00022468"/>
    </source>
</evidence>
<dbReference type="Pfam" id="PF13516">
    <property type="entry name" value="LRR_6"/>
    <property type="match status" value="5"/>
</dbReference>
<reference evidence="6 7" key="1">
    <citation type="submission" date="2019-01" db="EMBL/GenBank/DDBJ databases">
        <authorList>
            <person name="Ferrante I. M."/>
        </authorList>
    </citation>
    <scope>NUCLEOTIDE SEQUENCE [LARGE SCALE GENOMIC DNA]</scope>
    <source>
        <strain evidence="6 7">B856</strain>
    </source>
</reference>
<dbReference type="EMBL" id="CAACVS010000595">
    <property type="protein sequence ID" value="VEU43877.1"/>
    <property type="molecule type" value="Genomic_DNA"/>
</dbReference>
<evidence type="ECO:0000313" key="7">
    <source>
        <dbReference type="Proteomes" id="UP000291116"/>
    </source>
</evidence>
<dbReference type="PANTHER" id="PTHR24113:SF12">
    <property type="entry name" value="RAN GTPASE-ACTIVATING PROTEIN 1"/>
    <property type="match status" value="1"/>
</dbReference>
<protein>
    <recommendedName>
        <fullName evidence="5">CHAT domain-containing protein</fullName>
    </recommendedName>
</protein>
<feature type="compositionally biased region" description="Basic and acidic residues" evidence="4">
    <location>
        <begin position="749"/>
        <end position="759"/>
    </location>
</feature>
<dbReference type="SMART" id="SM00368">
    <property type="entry name" value="LRR_RI"/>
    <property type="match status" value="5"/>
</dbReference>
<feature type="region of interest" description="Disordered" evidence="4">
    <location>
        <begin position="159"/>
        <end position="252"/>
    </location>
</feature>
<evidence type="ECO:0000313" key="6">
    <source>
        <dbReference type="EMBL" id="VEU43877.1"/>
    </source>
</evidence>
<dbReference type="InterPro" id="IPR027038">
    <property type="entry name" value="RanGap"/>
</dbReference>
<dbReference type="Pfam" id="PF12770">
    <property type="entry name" value="CHAT"/>
    <property type="match status" value="1"/>
</dbReference>
<feature type="compositionally biased region" description="Basic and acidic residues" evidence="4">
    <location>
        <begin position="173"/>
        <end position="182"/>
    </location>
</feature>
<dbReference type="GO" id="GO:0048471">
    <property type="term" value="C:perinuclear region of cytoplasm"/>
    <property type="evidence" value="ECO:0007669"/>
    <property type="project" value="TreeGrafter"/>
</dbReference>
<evidence type="ECO:0000256" key="4">
    <source>
        <dbReference type="SAM" id="MobiDB-lite"/>
    </source>
</evidence>
<dbReference type="Gene3D" id="3.80.10.10">
    <property type="entry name" value="Ribonuclease Inhibitor"/>
    <property type="match status" value="2"/>
</dbReference>
<dbReference type="OrthoDB" id="48399at2759"/>
<dbReference type="GO" id="GO:0031267">
    <property type="term" value="F:small GTPase binding"/>
    <property type="evidence" value="ECO:0007669"/>
    <property type="project" value="TreeGrafter"/>
</dbReference>
<evidence type="ECO:0000259" key="5">
    <source>
        <dbReference type="Pfam" id="PF12770"/>
    </source>
</evidence>
<evidence type="ECO:0000256" key="2">
    <source>
        <dbReference type="ARBA" id="ARBA00022614"/>
    </source>
</evidence>
<dbReference type="GO" id="GO:0005829">
    <property type="term" value="C:cytosol"/>
    <property type="evidence" value="ECO:0007669"/>
    <property type="project" value="TreeGrafter"/>
</dbReference>
<accession>A0A448ZPA5</accession>
<keyword evidence="3" id="KW-0677">Repeat</keyword>
<dbReference type="InterPro" id="IPR024983">
    <property type="entry name" value="CHAT_dom"/>
</dbReference>
<gene>
    <name evidence="6" type="ORF">PSNMU_V1.4_AUG-EV-PASAV3_0109300</name>
</gene>
<dbReference type="GO" id="GO:0005096">
    <property type="term" value="F:GTPase activator activity"/>
    <property type="evidence" value="ECO:0007669"/>
    <property type="project" value="UniProtKB-KW"/>
</dbReference>
<feature type="compositionally biased region" description="Basic residues" evidence="4">
    <location>
        <begin position="85"/>
        <end position="99"/>
    </location>
</feature>
<dbReference type="InterPro" id="IPR001611">
    <property type="entry name" value="Leu-rich_rpt"/>
</dbReference>
<feature type="region of interest" description="Disordered" evidence="4">
    <location>
        <begin position="70"/>
        <end position="106"/>
    </location>
</feature>
<organism evidence="6 7">
    <name type="scientific">Pseudo-nitzschia multistriata</name>
    <dbReference type="NCBI Taxonomy" id="183589"/>
    <lineage>
        <taxon>Eukaryota</taxon>
        <taxon>Sar</taxon>
        <taxon>Stramenopiles</taxon>
        <taxon>Ochrophyta</taxon>
        <taxon>Bacillariophyta</taxon>
        <taxon>Bacillariophyceae</taxon>
        <taxon>Bacillariophycidae</taxon>
        <taxon>Bacillariales</taxon>
        <taxon>Bacillariaceae</taxon>
        <taxon>Pseudo-nitzschia</taxon>
    </lineage>
</organism>
<evidence type="ECO:0000256" key="3">
    <source>
        <dbReference type="ARBA" id="ARBA00022737"/>
    </source>
</evidence>
<feature type="compositionally biased region" description="Polar residues" evidence="4">
    <location>
        <begin position="719"/>
        <end position="729"/>
    </location>
</feature>
<dbReference type="GO" id="GO:0006913">
    <property type="term" value="P:nucleocytoplasmic transport"/>
    <property type="evidence" value="ECO:0007669"/>
    <property type="project" value="TreeGrafter"/>
</dbReference>